<name>A0ACC2NL65_9HYME</name>
<organism evidence="1 2">
    <name type="scientific">Eretmocerus hayati</name>
    <dbReference type="NCBI Taxonomy" id="131215"/>
    <lineage>
        <taxon>Eukaryota</taxon>
        <taxon>Metazoa</taxon>
        <taxon>Ecdysozoa</taxon>
        <taxon>Arthropoda</taxon>
        <taxon>Hexapoda</taxon>
        <taxon>Insecta</taxon>
        <taxon>Pterygota</taxon>
        <taxon>Neoptera</taxon>
        <taxon>Endopterygota</taxon>
        <taxon>Hymenoptera</taxon>
        <taxon>Apocrita</taxon>
        <taxon>Proctotrupomorpha</taxon>
        <taxon>Chalcidoidea</taxon>
        <taxon>Aphelinidae</taxon>
        <taxon>Aphelininae</taxon>
        <taxon>Eretmocerus</taxon>
    </lineage>
</organism>
<evidence type="ECO:0000313" key="2">
    <source>
        <dbReference type="Proteomes" id="UP001239111"/>
    </source>
</evidence>
<reference evidence="1" key="1">
    <citation type="submission" date="2023-04" db="EMBL/GenBank/DDBJ databases">
        <title>A chromosome-level genome assembly of the parasitoid wasp Eretmocerus hayati.</title>
        <authorList>
            <person name="Zhong Y."/>
            <person name="Liu S."/>
            <person name="Liu Y."/>
        </authorList>
    </citation>
    <scope>NUCLEOTIDE SEQUENCE</scope>
    <source>
        <strain evidence="1">ZJU_SS_LIU_2023</strain>
    </source>
</reference>
<comment type="caution">
    <text evidence="1">The sequence shown here is derived from an EMBL/GenBank/DDBJ whole genome shotgun (WGS) entry which is preliminary data.</text>
</comment>
<dbReference type="Proteomes" id="UP001239111">
    <property type="component" value="Chromosome 3"/>
</dbReference>
<evidence type="ECO:0000313" key="1">
    <source>
        <dbReference type="EMBL" id="KAJ8671538.1"/>
    </source>
</evidence>
<dbReference type="EMBL" id="CM056743">
    <property type="protein sequence ID" value="KAJ8671538.1"/>
    <property type="molecule type" value="Genomic_DNA"/>
</dbReference>
<gene>
    <name evidence="1" type="ORF">QAD02_002797</name>
</gene>
<sequence>MFESILCNSKGPGMFKLDRLASDFLEVEVDNQRLHTVIYDVIILRKVVKALGLEENLVDIAKPIAKYFLQHDKNEIIGVNPPYSHELKEIVHRDTLRKIASKSITFQSSLDIYRTDGVEGLEAFMTRAGEDGRPRISKDREFLSKIISCIENHAKIA</sequence>
<proteinExistence type="predicted"/>
<protein>
    <submittedName>
        <fullName evidence="1">Uncharacterized protein</fullName>
    </submittedName>
</protein>
<accession>A0ACC2NL65</accession>
<keyword evidence="2" id="KW-1185">Reference proteome</keyword>